<protein>
    <recommendedName>
        <fullName evidence="4">Thioredoxin domain-containing protein</fullName>
    </recommendedName>
</protein>
<organism evidence="2 3">
    <name type="scientific">Emiliania huxleyi (strain CCMP1516)</name>
    <dbReference type="NCBI Taxonomy" id="280463"/>
    <lineage>
        <taxon>Eukaryota</taxon>
        <taxon>Haptista</taxon>
        <taxon>Haptophyta</taxon>
        <taxon>Prymnesiophyceae</taxon>
        <taxon>Isochrysidales</taxon>
        <taxon>Noelaerhabdaceae</taxon>
        <taxon>Emiliania</taxon>
    </lineage>
</organism>
<dbReference type="HOGENOM" id="CLU_072378_3_0_1"/>
<dbReference type="GeneID" id="17273550"/>
<dbReference type="SUPFAM" id="SSF52833">
    <property type="entry name" value="Thioredoxin-like"/>
    <property type="match status" value="1"/>
</dbReference>
<dbReference type="PANTHER" id="PTHR21148">
    <property type="entry name" value="THIOREDOXIN DOMAIN-CONTAINING PROTEIN 9"/>
    <property type="match status" value="1"/>
</dbReference>
<dbReference type="eggNOG" id="KOG1672">
    <property type="taxonomic scope" value="Eukaryota"/>
</dbReference>
<name>A0A0D3JWX0_EMIH1</name>
<proteinExistence type="predicted"/>
<sequence>MANFLNPNAGGQGRSGQARDMLRGMANPSSVGGGEPSGKSDMDRLNDAAMKITQNAAERNLRADMEAEAAEAAAAEEARRIASHREIEVEEEVAEGDDDEWDDDDEMQSLQEKRLAALKARFNAEKQHAAQGHGEYREIGEEDFLTEVCGSLNVVVHFSHPEAPFFVRKLALTVLPAVLVFKDGVKGEQLFGFEDLGGKDDFRTEVLEHWLGMAGAIKMKAKQVARFRQRYADGARATPLSDDDDSGASSDEGGR</sequence>
<keyword evidence="3" id="KW-1185">Reference proteome</keyword>
<dbReference type="KEGG" id="ehx:EMIHUDRAFT_468792"/>
<dbReference type="OMA" id="NHNTHIN"/>
<dbReference type="RefSeq" id="XP_005780434.1">
    <property type="nucleotide sequence ID" value="XM_005780377.1"/>
</dbReference>
<dbReference type="STRING" id="2903.R1EN13"/>
<reference evidence="2" key="2">
    <citation type="submission" date="2024-10" db="UniProtKB">
        <authorList>
            <consortium name="EnsemblProtists"/>
        </authorList>
    </citation>
    <scope>IDENTIFICATION</scope>
</reference>
<dbReference type="AlphaFoldDB" id="A0A0D3JWX0"/>
<feature type="region of interest" description="Disordered" evidence="1">
    <location>
        <begin position="236"/>
        <end position="255"/>
    </location>
</feature>
<evidence type="ECO:0000313" key="3">
    <source>
        <dbReference type="Proteomes" id="UP000013827"/>
    </source>
</evidence>
<dbReference type="PaxDb" id="2903-EOD28005"/>
<feature type="region of interest" description="Disordered" evidence="1">
    <location>
        <begin position="1"/>
        <end position="46"/>
    </location>
</feature>
<reference evidence="3" key="1">
    <citation type="journal article" date="2013" name="Nature">
        <title>Pan genome of the phytoplankton Emiliania underpins its global distribution.</title>
        <authorList>
            <person name="Read B.A."/>
            <person name="Kegel J."/>
            <person name="Klute M.J."/>
            <person name="Kuo A."/>
            <person name="Lefebvre S.C."/>
            <person name="Maumus F."/>
            <person name="Mayer C."/>
            <person name="Miller J."/>
            <person name="Monier A."/>
            <person name="Salamov A."/>
            <person name="Young J."/>
            <person name="Aguilar M."/>
            <person name="Claverie J.M."/>
            <person name="Frickenhaus S."/>
            <person name="Gonzalez K."/>
            <person name="Herman E.K."/>
            <person name="Lin Y.C."/>
            <person name="Napier J."/>
            <person name="Ogata H."/>
            <person name="Sarno A.F."/>
            <person name="Shmutz J."/>
            <person name="Schroeder D."/>
            <person name="de Vargas C."/>
            <person name="Verret F."/>
            <person name="von Dassow P."/>
            <person name="Valentin K."/>
            <person name="Van de Peer Y."/>
            <person name="Wheeler G."/>
            <person name="Dacks J.B."/>
            <person name="Delwiche C.F."/>
            <person name="Dyhrman S.T."/>
            <person name="Glockner G."/>
            <person name="John U."/>
            <person name="Richards T."/>
            <person name="Worden A.Z."/>
            <person name="Zhang X."/>
            <person name="Grigoriev I.V."/>
            <person name="Allen A.E."/>
            <person name="Bidle K."/>
            <person name="Borodovsky M."/>
            <person name="Bowler C."/>
            <person name="Brownlee C."/>
            <person name="Cock J.M."/>
            <person name="Elias M."/>
            <person name="Gladyshev V.N."/>
            <person name="Groth M."/>
            <person name="Guda C."/>
            <person name="Hadaegh A."/>
            <person name="Iglesias-Rodriguez M.D."/>
            <person name="Jenkins J."/>
            <person name="Jones B.M."/>
            <person name="Lawson T."/>
            <person name="Leese F."/>
            <person name="Lindquist E."/>
            <person name="Lobanov A."/>
            <person name="Lomsadze A."/>
            <person name="Malik S.B."/>
            <person name="Marsh M.E."/>
            <person name="Mackinder L."/>
            <person name="Mock T."/>
            <person name="Mueller-Roeber B."/>
            <person name="Pagarete A."/>
            <person name="Parker M."/>
            <person name="Probert I."/>
            <person name="Quesneville H."/>
            <person name="Raines C."/>
            <person name="Rensing S.A."/>
            <person name="Riano-Pachon D.M."/>
            <person name="Richier S."/>
            <person name="Rokitta S."/>
            <person name="Shiraiwa Y."/>
            <person name="Soanes D.M."/>
            <person name="van der Giezen M."/>
            <person name="Wahlund T.M."/>
            <person name="Williams B."/>
            <person name="Wilson W."/>
            <person name="Wolfe G."/>
            <person name="Wurch L.L."/>
        </authorList>
    </citation>
    <scope>NUCLEOTIDE SEQUENCE</scope>
</reference>
<dbReference type="Gene3D" id="3.40.30.10">
    <property type="entry name" value="Glutaredoxin"/>
    <property type="match status" value="1"/>
</dbReference>
<dbReference type="InterPro" id="IPR036249">
    <property type="entry name" value="Thioredoxin-like_sf"/>
</dbReference>
<evidence type="ECO:0008006" key="4">
    <source>
        <dbReference type="Google" id="ProtNLM"/>
    </source>
</evidence>
<evidence type="ECO:0000313" key="2">
    <source>
        <dbReference type="EnsemblProtists" id="EOD28005"/>
    </source>
</evidence>
<dbReference type="Proteomes" id="UP000013827">
    <property type="component" value="Unassembled WGS sequence"/>
</dbReference>
<evidence type="ECO:0000256" key="1">
    <source>
        <dbReference type="SAM" id="MobiDB-lite"/>
    </source>
</evidence>
<accession>A0A0D3JWX0</accession>
<dbReference type="EnsemblProtists" id="EOD28005">
    <property type="protein sequence ID" value="EOD28005"/>
    <property type="gene ID" value="EMIHUDRAFT_468792"/>
</dbReference>